<feature type="transmembrane region" description="Helical" evidence="6">
    <location>
        <begin position="114"/>
        <end position="135"/>
    </location>
</feature>
<evidence type="ECO:0000256" key="5">
    <source>
        <dbReference type="SAM" id="MobiDB-lite"/>
    </source>
</evidence>
<feature type="transmembrane region" description="Helical" evidence="6">
    <location>
        <begin position="191"/>
        <end position="211"/>
    </location>
</feature>
<evidence type="ECO:0000256" key="1">
    <source>
        <dbReference type="ARBA" id="ARBA00004141"/>
    </source>
</evidence>
<comment type="caution">
    <text evidence="8">The sequence shown here is derived from an EMBL/GenBank/DDBJ whole genome shotgun (WGS) entry which is preliminary data.</text>
</comment>
<protein>
    <recommendedName>
        <fullName evidence="7">Sugar phosphate transporter domain-containing protein</fullName>
    </recommendedName>
</protein>
<dbReference type="InterPro" id="IPR004853">
    <property type="entry name" value="Sugar_P_trans_dom"/>
</dbReference>
<evidence type="ECO:0000256" key="6">
    <source>
        <dbReference type="SAM" id="Phobius"/>
    </source>
</evidence>
<evidence type="ECO:0000259" key="7">
    <source>
        <dbReference type="Pfam" id="PF03151"/>
    </source>
</evidence>
<dbReference type="Proteomes" id="UP000823388">
    <property type="component" value="Chromosome 4K"/>
</dbReference>
<feature type="compositionally biased region" description="Polar residues" evidence="5">
    <location>
        <begin position="444"/>
        <end position="459"/>
    </location>
</feature>
<evidence type="ECO:0000256" key="2">
    <source>
        <dbReference type="ARBA" id="ARBA00022692"/>
    </source>
</evidence>
<feature type="transmembrane region" description="Helical" evidence="6">
    <location>
        <begin position="292"/>
        <end position="313"/>
    </location>
</feature>
<dbReference type="AlphaFoldDB" id="A0A8T0TT23"/>
<comment type="subcellular location">
    <subcellularLocation>
        <location evidence="1">Membrane</location>
        <topology evidence="1">Multi-pass membrane protein</topology>
    </subcellularLocation>
</comment>
<sequence>MANSRVGRYKMSNLSDLSKEDASPEGSGTIQKTGALSNTLNTLLQQASVYGVAAGYCLSASLLSIINKWAVMKFPYPGALTALQYFTSVAGVLLCGQLKLIEHDGLNLRTMWKFLPAAVMFYISIFTNSELLLHANVDTFIVFRSAVPIFVAIGETLYLHQPWPSLKTWLSLSTILGGSVIYVFTDNQFTVTAYTWAVAYLASMSIDFVYIKHVVMTIGLNTWGLVLYNNLEALMLFPLELLIMGEFDQMKVDSSKVSNWLSFDVVLPVALSCLFGLSISFFGFSCRRAISATGFTVLGIVNKLLTVVINLLIWDKHASFVGTIGLLICMSGGVLYQQSTTKPKAPKVEPKEENDEEQQKLLQMQGGQDTNSTQNSSPGNQSRPPYAKWVHPAGESNDSGDRIAQQEGLVLIEKSNSSSNDLIGKVGNNAAADGALGQHFHGDNLTSEPSQPVSASANASDPHKMRRPCCPSESQSDLNVSSSSGDLIPVGQSTASAPFASVQTTKNSMARDHPHPQNLCPPEHIPSSVQTQFQQCYYTSK</sequence>
<feature type="transmembrane region" description="Helical" evidence="6">
    <location>
        <begin position="141"/>
        <end position="159"/>
    </location>
</feature>
<dbReference type="InterPro" id="IPR050186">
    <property type="entry name" value="TPT_transporter"/>
</dbReference>
<organism evidence="8 9">
    <name type="scientific">Panicum virgatum</name>
    <name type="common">Blackwell switchgrass</name>
    <dbReference type="NCBI Taxonomy" id="38727"/>
    <lineage>
        <taxon>Eukaryota</taxon>
        <taxon>Viridiplantae</taxon>
        <taxon>Streptophyta</taxon>
        <taxon>Embryophyta</taxon>
        <taxon>Tracheophyta</taxon>
        <taxon>Spermatophyta</taxon>
        <taxon>Magnoliopsida</taxon>
        <taxon>Liliopsida</taxon>
        <taxon>Poales</taxon>
        <taxon>Poaceae</taxon>
        <taxon>PACMAD clade</taxon>
        <taxon>Panicoideae</taxon>
        <taxon>Panicodae</taxon>
        <taxon>Paniceae</taxon>
        <taxon>Panicinae</taxon>
        <taxon>Panicum</taxon>
        <taxon>Panicum sect. Hiantes</taxon>
    </lineage>
</organism>
<dbReference type="EMBL" id="CM029043">
    <property type="protein sequence ID" value="KAG2612948.1"/>
    <property type="molecule type" value="Genomic_DNA"/>
</dbReference>
<name>A0A8T0TT23_PANVG</name>
<proteinExistence type="predicted"/>
<feature type="compositionally biased region" description="Polar residues" evidence="5">
    <location>
        <begin position="360"/>
        <end position="383"/>
    </location>
</feature>
<evidence type="ECO:0000256" key="3">
    <source>
        <dbReference type="ARBA" id="ARBA00022989"/>
    </source>
</evidence>
<feature type="transmembrane region" description="Helical" evidence="6">
    <location>
        <begin position="319"/>
        <end position="336"/>
    </location>
</feature>
<keyword evidence="9" id="KW-1185">Reference proteome</keyword>
<feature type="transmembrane region" description="Helical" evidence="6">
    <location>
        <begin position="223"/>
        <end position="245"/>
    </location>
</feature>
<keyword evidence="2 6" id="KW-0812">Transmembrane</keyword>
<accession>A0A8T0TT23</accession>
<feature type="region of interest" description="Disordered" evidence="5">
    <location>
        <begin position="341"/>
        <end position="400"/>
    </location>
</feature>
<keyword evidence="3 6" id="KW-1133">Transmembrane helix</keyword>
<feature type="transmembrane region" description="Helical" evidence="6">
    <location>
        <begin position="265"/>
        <end position="285"/>
    </location>
</feature>
<evidence type="ECO:0000313" key="9">
    <source>
        <dbReference type="Proteomes" id="UP000823388"/>
    </source>
</evidence>
<feature type="transmembrane region" description="Helical" evidence="6">
    <location>
        <begin position="166"/>
        <end position="185"/>
    </location>
</feature>
<keyword evidence="4 6" id="KW-0472">Membrane</keyword>
<gene>
    <name evidence="8" type="ORF">PVAP13_4KG325600</name>
</gene>
<feature type="domain" description="Sugar phosphate transporter" evidence="7">
    <location>
        <begin position="60"/>
        <end position="336"/>
    </location>
</feature>
<feature type="transmembrane region" description="Helical" evidence="6">
    <location>
        <begin position="82"/>
        <end position="102"/>
    </location>
</feature>
<evidence type="ECO:0000256" key="4">
    <source>
        <dbReference type="ARBA" id="ARBA00023136"/>
    </source>
</evidence>
<feature type="transmembrane region" description="Helical" evidence="6">
    <location>
        <begin position="49"/>
        <end position="70"/>
    </location>
</feature>
<feature type="compositionally biased region" description="Polar residues" evidence="5">
    <location>
        <begin position="472"/>
        <end position="508"/>
    </location>
</feature>
<evidence type="ECO:0000313" key="8">
    <source>
        <dbReference type="EMBL" id="KAG2612948.1"/>
    </source>
</evidence>
<dbReference type="PANTHER" id="PTHR11132">
    <property type="entry name" value="SOLUTE CARRIER FAMILY 35"/>
    <property type="match status" value="1"/>
</dbReference>
<reference evidence="8" key="1">
    <citation type="submission" date="2020-05" db="EMBL/GenBank/DDBJ databases">
        <title>WGS assembly of Panicum virgatum.</title>
        <authorList>
            <person name="Lovell J.T."/>
            <person name="Jenkins J."/>
            <person name="Shu S."/>
            <person name="Juenger T.E."/>
            <person name="Schmutz J."/>
        </authorList>
    </citation>
    <scope>NUCLEOTIDE SEQUENCE</scope>
    <source>
        <strain evidence="8">AP13</strain>
    </source>
</reference>
<dbReference type="Pfam" id="PF03151">
    <property type="entry name" value="TPT"/>
    <property type="match status" value="1"/>
</dbReference>
<dbReference type="GO" id="GO:0016020">
    <property type="term" value="C:membrane"/>
    <property type="evidence" value="ECO:0007669"/>
    <property type="project" value="UniProtKB-SubCell"/>
</dbReference>
<feature type="region of interest" description="Disordered" evidence="5">
    <location>
        <begin position="434"/>
        <end position="526"/>
    </location>
</feature>